<dbReference type="EC" id="2.2.1.9" evidence="7"/>
<dbReference type="InterPro" id="IPR029061">
    <property type="entry name" value="THDP-binding"/>
</dbReference>
<comment type="cofactor">
    <cofactor evidence="7">
        <name>Mg(2+)</name>
        <dbReference type="ChEBI" id="CHEBI:18420"/>
    </cofactor>
    <cofactor evidence="7">
        <name>Mn(2+)</name>
        <dbReference type="ChEBI" id="CHEBI:29035"/>
    </cofactor>
</comment>
<comment type="similarity">
    <text evidence="7">Belongs to the TPP enzyme family. MenD subfamily.</text>
</comment>
<gene>
    <name evidence="7 11" type="primary">menD</name>
    <name evidence="11" type="ORF">H4317_06720</name>
</gene>
<protein>
    <recommendedName>
        <fullName evidence="7">2-succinyl-5-enolpyruvyl-6-hydroxy-3-cyclohexene-1-carboxylate synthase</fullName>
        <shortName evidence="7">SEPHCHC synthase</shortName>
        <ecNumber evidence="7">2.2.1.9</ecNumber>
    </recommendedName>
    <alternativeName>
        <fullName evidence="7">Menaquinone biosynthesis protein MenD</fullName>
    </alternativeName>
</protein>
<evidence type="ECO:0000313" key="12">
    <source>
        <dbReference type="Proteomes" id="UP000515489"/>
    </source>
</evidence>
<dbReference type="GO" id="GO:0000287">
    <property type="term" value="F:magnesium ion binding"/>
    <property type="evidence" value="ECO:0007669"/>
    <property type="project" value="UniProtKB-UniRule"/>
</dbReference>
<keyword evidence="5 7" id="KW-0786">Thiamine pyrophosphate</keyword>
<accession>A0A7G7WAT8</accession>
<dbReference type="Gene3D" id="3.40.50.970">
    <property type="match status" value="2"/>
</dbReference>
<feature type="domain" description="Thiamine pyrophosphate enzyme N-terminal TPP-binding" evidence="10">
    <location>
        <begin position="11"/>
        <end position="111"/>
    </location>
</feature>
<reference evidence="11 12" key="1">
    <citation type="submission" date="2020-08" db="EMBL/GenBank/DDBJ databases">
        <title>Hymenobacter sp. S2-20-2 genome sequencing.</title>
        <authorList>
            <person name="Jin L."/>
        </authorList>
    </citation>
    <scope>NUCLEOTIDE SEQUENCE [LARGE SCALE GENOMIC DNA]</scope>
    <source>
        <strain evidence="11 12">S2-20-2</strain>
    </source>
</reference>
<dbReference type="UniPathway" id="UPA01057">
    <property type="reaction ID" value="UER00164"/>
</dbReference>
<comment type="catalytic activity">
    <reaction evidence="7">
        <text>isochorismate + 2-oxoglutarate + H(+) = 5-enolpyruvoyl-6-hydroxy-2-succinyl-cyclohex-3-ene-1-carboxylate + CO2</text>
        <dbReference type="Rhea" id="RHEA:25593"/>
        <dbReference type="ChEBI" id="CHEBI:15378"/>
        <dbReference type="ChEBI" id="CHEBI:16526"/>
        <dbReference type="ChEBI" id="CHEBI:16810"/>
        <dbReference type="ChEBI" id="CHEBI:29780"/>
        <dbReference type="ChEBI" id="CHEBI:58818"/>
        <dbReference type="EC" id="2.2.1.9"/>
    </reaction>
</comment>
<dbReference type="GO" id="GO:0009234">
    <property type="term" value="P:menaquinone biosynthetic process"/>
    <property type="evidence" value="ECO:0007669"/>
    <property type="project" value="UniProtKB-UniRule"/>
</dbReference>
<dbReference type="InterPro" id="IPR011766">
    <property type="entry name" value="TPP_enzyme_TPP-bd"/>
</dbReference>
<keyword evidence="6 7" id="KW-0464">Manganese</keyword>
<evidence type="ECO:0000256" key="6">
    <source>
        <dbReference type="ARBA" id="ARBA00023211"/>
    </source>
</evidence>
<comment type="pathway">
    <text evidence="7">Quinol/quinone metabolism; menaquinone biosynthesis.</text>
</comment>
<dbReference type="SUPFAM" id="SSF52467">
    <property type="entry name" value="DHS-like NAD/FAD-binding domain"/>
    <property type="match status" value="1"/>
</dbReference>
<keyword evidence="2 7" id="KW-0808">Transferase</keyword>
<dbReference type="Pfam" id="PF02775">
    <property type="entry name" value="TPP_enzyme_C"/>
    <property type="match status" value="1"/>
</dbReference>
<name>A0A7G7WAT8_9BACT</name>
<comment type="subunit">
    <text evidence="7">Homodimer.</text>
</comment>
<evidence type="ECO:0000256" key="3">
    <source>
        <dbReference type="ARBA" id="ARBA00022723"/>
    </source>
</evidence>
<dbReference type="PANTHER" id="PTHR42916">
    <property type="entry name" value="2-SUCCINYL-5-ENOLPYRUVYL-6-HYDROXY-3-CYCLOHEXENE-1-CARBOXYLATE SYNTHASE"/>
    <property type="match status" value="1"/>
</dbReference>
<dbReference type="PANTHER" id="PTHR42916:SF1">
    <property type="entry name" value="PROTEIN PHYLLO, CHLOROPLASTIC"/>
    <property type="match status" value="1"/>
</dbReference>
<keyword evidence="3 7" id="KW-0479">Metal-binding</keyword>
<dbReference type="SUPFAM" id="SSF52518">
    <property type="entry name" value="Thiamin diphosphate-binding fold (THDP-binding)"/>
    <property type="match status" value="2"/>
</dbReference>
<evidence type="ECO:0000256" key="2">
    <source>
        <dbReference type="ARBA" id="ARBA00022679"/>
    </source>
</evidence>
<organism evidence="11 12">
    <name type="scientific">Hymenobacter sediminicola</name>
    <dbReference type="NCBI Taxonomy" id="2761579"/>
    <lineage>
        <taxon>Bacteria</taxon>
        <taxon>Pseudomonadati</taxon>
        <taxon>Bacteroidota</taxon>
        <taxon>Cytophagia</taxon>
        <taxon>Cytophagales</taxon>
        <taxon>Hymenobacteraceae</taxon>
        <taxon>Hymenobacter</taxon>
    </lineage>
</organism>
<evidence type="ECO:0000259" key="9">
    <source>
        <dbReference type="Pfam" id="PF02775"/>
    </source>
</evidence>
<evidence type="ECO:0000256" key="1">
    <source>
        <dbReference type="ARBA" id="ARBA00022428"/>
    </source>
</evidence>
<evidence type="ECO:0000256" key="4">
    <source>
        <dbReference type="ARBA" id="ARBA00022842"/>
    </source>
</evidence>
<proteinExistence type="inferred from homology"/>
<dbReference type="EMBL" id="CP060202">
    <property type="protein sequence ID" value="QNH63481.1"/>
    <property type="molecule type" value="Genomic_DNA"/>
</dbReference>
<evidence type="ECO:0000256" key="5">
    <source>
        <dbReference type="ARBA" id="ARBA00023052"/>
    </source>
</evidence>
<feature type="region of interest" description="Disordered" evidence="8">
    <location>
        <begin position="353"/>
        <end position="412"/>
    </location>
</feature>
<comment type="function">
    <text evidence="7">Catalyzes the thiamine diphosphate-dependent decarboxylation of 2-oxoglutarate and the subsequent addition of the resulting succinic semialdehyde-thiamine pyrophosphate anion to isochorismate to yield 2-succinyl-5-enolpyruvyl-6-hydroxy-3-cyclohexene-1-carboxylate (SEPHCHC).</text>
</comment>
<evidence type="ECO:0000259" key="10">
    <source>
        <dbReference type="Pfam" id="PF02776"/>
    </source>
</evidence>
<comment type="pathway">
    <text evidence="7">Quinol/quinone metabolism; 1,4-dihydroxy-2-naphthoate biosynthesis; 1,4-dihydroxy-2-naphthoate from chorismate: step 2/7.</text>
</comment>
<keyword evidence="1 7" id="KW-0474">Menaquinone biosynthesis</keyword>
<dbReference type="Pfam" id="PF02776">
    <property type="entry name" value="TPP_enzyme_N"/>
    <property type="match status" value="1"/>
</dbReference>
<dbReference type="GO" id="GO:0030145">
    <property type="term" value="F:manganese ion binding"/>
    <property type="evidence" value="ECO:0007669"/>
    <property type="project" value="UniProtKB-UniRule"/>
</dbReference>
<feature type="compositionally biased region" description="Low complexity" evidence="8">
    <location>
        <begin position="360"/>
        <end position="383"/>
    </location>
</feature>
<dbReference type="NCBIfam" id="TIGR00173">
    <property type="entry name" value="menD"/>
    <property type="match status" value="1"/>
</dbReference>
<sequence length="647" mass="69980">MSLQAIHNIPEICAQLGITDVVLSPGSRCAPLTIAFARHPSIQVRTVPDERAAAFIGLGLAQAQRRAVALVCTSGTAGLNYAPAVAEAYFQQIPLIVFTADRPPEWVDQLDGQTIRQADLYGAHAKGSFQFPADTSHADAQWHAARIVSEAIGLAEQFPAGPVQINVPLREPFYPKPGEELRFEAVKVTRELPGRPQLPATALAELRDAIRSTSRVLLVAGQHPADTELLLALHRFAAAFQVPVVGDLIANLHLPAAPDYDQRLRPLGRQDVFMAVPEPGLKEALKPELLITFGQSLISKALKLYLRNARPAQHWHIQSAGPVADTFQSLTKVVRMEPADFFAALTEMPGTTESIIGSKSSDPGSIPSGTTTSTGSASYTTTPNHTAAQDATRVARPAAPAGTPRLVWPGSGGQLSDTEALAKAAYLKPWLAAENWATGFLQDFMRAPKQPFNEFTAIYHALQQLPDRTALHLANSMAVRYANILGVPAGRFVEVFANRGTSGIDGCTSTAVGAALAQPGRPVVLLTGDVAFFYDRNAFWHNYATPNLRVILLNNHAGGIFRLIDGPRQQPELEEFFETRQPLTAANTARDFNLRYLTAQSFAELESVLPVFFAPESGASLLEITTDSKTNAEFFEQYRAAVKSSFA</sequence>
<dbReference type="KEGG" id="hsk:H4317_06720"/>
<dbReference type="AlphaFoldDB" id="A0A7G7WAT8"/>
<keyword evidence="12" id="KW-1185">Reference proteome</keyword>
<dbReference type="CDD" id="cd07037">
    <property type="entry name" value="TPP_PYR_MenD"/>
    <property type="match status" value="1"/>
</dbReference>
<dbReference type="InterPro" id="IPR012001">
    <property type="entry name" value="Thiamin_PyroP_enz_TPP-bd_dom"/>
</dbReference>
<dbReference type="HAMAP" id="MF_01659">
    <property type="entry name" value="MenD"/>
    <property type="match status" value="1"/>
</dbReference>
<dbReference type="UniPathway" id="UPA00079"/>
<dbReference type="Proteomes" id="UP000515489">
    <property type="component" value="Chromosome"/>
</dbReference>
<keyword evidence="4 7" id="KW-0460">Magnesium</keyword>
<feature type="domain" description="Thiamine pyrophosphate enzyme TPP-binding" evidence="9">
    <location>
        <begin position="509"/>
        <end position="623"/>
    </location>
</feature>
<evidence type="ECO:0000256" key="7">
    <source>
        <dbReference type="HAMAP-Rule" id="MF_01659"/>
    </source>
</evidence>
<dbReference type="CDD" id="cd02009">
    <property type="entry name" value="TPP_SHCHC_synthase"/>
    <property type="match status" value="1"/>
</dbReference>
<evidence type="ECO:0000256" key="8">
    <source>
        <dbReference type="SAM" id="MobiDB-lite"/>
    </source>
</evidence>
<dbReference type="InterPro" id="IPR029035">
    <property type="entry name" value="DHS-like_NAD/FAD-binding_dom"/>
</dbReference>
<dbReference type="InterPro" id="IPR004433">
    <property type="entry name" value="MenaQ_synth_MenD"/>
</dbReference>
<dbReference type="GO" id="GO:0030976">
    <property type="term" value="F:thiamine pyrophosphate binding"/>
    <property type="evidence" value="ECO:0007669"/>
    <property type="project" value="UniProtKB-UniRule"/>
</dbReference>
<dbReference type="Gene3D" id="3.40.50.1220">
    <property type="entry name" value="TPP-binding domain"/>
    <property type="match status" value="1"/>
</dbReference>
<comment type="cofactor">
    <cofactor evidence="7">
        <name>thiamine diphosphate</name>
        <dbReference type="ChEBI" id="CHEBI:58937"/>
    </cofactor>
    <text evidence="7">Binds 1 thiamine pyrophosphate per subunit.</text>
</comment>
<dbReference type="GO" id="GO:0070204">
    <property type="term" value="F:2-succinyl-5-enolpyruvyl-6-hydroxy-3-cyclohexene-1-carboxylic-acid synthase activity"/>
    <property type="evidence" value="ECO:0007669"/>
    <property type="project" value="UniProtKB-UniRule"/>
</dbReference>
<evidence type="ECO:0000313" key="11">
    <source>
        <dbReference type="EMBL" id="QNH63481.1"/>
    </source>
</evidence>
<dbReference type="RefSeq" id="WP_185889358.1">
    <property type="nucleotide sequence ID" value="NZ_CP060202.1"/>
</dbReference>